<dbReference type="PROSITE" id="PS01083">
    <property type="entry name" value="DNA_PHOTOLYASES_2_1"/>
    <property type="match status" value="1"/>
</dbReference>
<dbReference type="Gene3D" id="1.25.40.80">
    <property type="match status" value="1"/>
</dbReference>
<dbReference type="Pfam" id="PF00875">
    <property type="entry name" value="DNA_photolyase"/>
    <property type="match status" value="1"/>
</dbReference>
<dbReference type="InterPro" id="IPR006050">
    <property type="entry name" value="DNA_photolyase_N"/>
</dbReference>
<dbReference type="Gene3D" id="1.10.579.10">
    <property type="entry name" value="DNA Cyclobutane Dipyrimidine Photolyase, subunit A, domain 3"/>
    <property type="match status" value="1"/>
</dbReference>
<comment type="similarity">
    <text evidence="3">Belongs to the DNA photolyase class-2 family.</text>
</comment>
<proteinExistence type="inferred from homology"/>
<evidence type="ECO:0000256" key="12">
    <source>
        <dbReference type="ARBA" id="ARBA00031671"/>
    </source>
</evidence>
<dbReference type="EC" id="4.1.99.3" evidence="4"/>
<evidence type="ECO:0000256" key="11">
    <source>
        <dbReference type="ARBA" id="ARBA00023239"/>
    </source>
</evidence>
<comment type="cofactor">
    <cofactor evidence="2">
        <name>FAD</name>
        <dbReference type="ChEBI" id="CHEBI:57692"/>
    </cofactor>
</comment>
<dbReference type="AlphaFoldDB" id="A0A540WPP9"/>
<dbReference type="GO" id="GO:0003677">
    <property type="term" value="F:DNA binding"/>
    <property type="evidence" value="ECO:0007669"/>
    <property type="project" value="UniProtKB-KW"/>
</dbReference>
<keyword evidence="10" id="KW-0234">DNA repair</keyword>
<evidence type="ECO:0000256" key="7">
    <source>
        <dbReference type="ARBA" id="ARBA00022763"/>
    </source>
</evidence>
<dbReference type="SUPFAM" id="SSF52425">
    <property type="entry name" value="Cryptochrome/photolyase, N-terminal domain"/>
    <property type="match status" value="1"/>
</dbReference>
<dbReference type="InterPro" id="IPR036134">
    <property type="entry name" value="Crypto/Photolyase_FAD-like_sf"/>
</dbReference>
<evidence type="ECO:0000256" key="6">
    <source>
        <dbReference type="ARBA" id="ARBA00022630"/>
    </source>
</evidence>
<accession>A0A540WPP9</accession>
<organism evidence="15 16">
    <name type="scientific">Myxococcus llanfairpwllgwyngyllgogerychwyrndrobwllllantysiliogogogochensis</name>
    <dbReference type="NCBI Taxonomy" id="2590453"/>
    <lineage>
        <taxon>Bacteria</taxon>
        <taxon>Pseudomonadati</taxon>
        <taxon>Myxococcota</taxon>
        <taxon>Myxococcia</taxon>
        <taxon>Myxococcales</taxon>
        <taxon>Cystobacterineae</taxon>
        <taxon>Myxococcaceae</taxon>
        <taxon>Myxococcus</taxon>
    </lineage>
</organism>
<dbReference type="OrthoDB" id="9772484at2"/>
<comment type="cofactor">
    <cofactor evidence="1">
        <name>(6R)-5,10-methylene-5,6,7,8-tetrahydrofolate</name>
        <dbReference type="ChEBI" id="CHEBI:15636"/>
    </cofactor>
</comment>
<dbReference type="Proteomes" id="UP000315369">
    <property type="component" value="Unassembled WGS sequence"/>
</dbReference>
<comment type="catalytic activity">
    <reaction evidence="13">
        <text>cyclobutadipyrimidine (in DNA) = 2 pyrimidine residues (in DNA).</text>
        <dbReference type="EC" id="4.1.99.3"/>
    </reaction>
</comment>
<evidence type="ECO:0000256" key="9">
    <source>
        <dbReference type="ARBA" id="ARBA00023125"/>
    </source>
</evidence>
<evidence type="ECO:0000256" key="3">
    <source>
        <dbReference type="ARBA" id="ARBA00006409"/>
    </source>
</evidence>
<dbReference type="RefSeq" id="WP_141647266.1">
    <property type="nucleotide sequence ID" value="NZ_VIFM01000218.1"/>
</dbReference>
<dbReference type="InterPro" id="IPR014729">
    <property type="entry name" value="Rossmann-like_a/b/a_fold"/>
</dbReference>
<reference evidence="15 16" key="1">
    <citation type="submission" date="2019-06" db="EMBL/GenBank/DDBJ databases">
        <authorList>
            <person name="Livingstone P."/>
            <person name="Whitworth D."/>
        </authorList>
    </citation>
    <scope>NUCLEOTIDE SEQUENCE [LARGE SCALE GENOMIC DNA]</scope>
    <source>
        <strain evidence="15 16">AM401</strain>
    </source>
</reference>
<comment type="caution">
    <text evidence="15">The sequence shown here is derived from an EMBL/GenBank/DDBJ whole genome shotgun (WGS) entry which is preliminary data.</text>
</comment>
<evidence type="ECO:0000256" key="1">
    <source>
        <dbReference type="ARBA" id="ARBA00001932"/>
    </source>
</evidence>
<dbReference type="InterPro" id="IPR032673">
    <property type="entry name" value="DNA_photolyase_2_CS"/>
</dbReference>
<evidence type="ECO:0000256" key="13">
    <source>
        <dbReference type="ARBA" id="ARBA00033999"/>
    </source>
</evidence>
<evidence type="ECO:0000313" key="15">
    <source>
        <dbReference type="EMBL" id="TQF10970.1"/>
    </source>
</evidence>
<dbReference type="PROSITE" id="PS51645">
    <property type="entry name" value="PHR_CRY_ALPHA_BETA"/>
    <property type="match status" value="1"/>
</dbReference>
<dbReference type="Gene3D" id="3.40.50.620">
    <property type="entry name" value="HUPs"/>
    <property type="match status" value="1"/>
</dbReference>
<dbReference type="EMBL" id="VIFM01000218">
    <property type="protein sequence ID" value="TQF10970.1"/>
    <property type="molecule type" value="Genomic_DNA"/>
</dbReference>
<dbReference type="InterPro" id="IPR036155">
    <property type="entry name" value="Crypto/Photolyase_N_sf"/>
</dbReference>
<evidence type="ECO:0000256" key="8">
    <source>
        <dbReference type="ARBA" id="ARBA00022827"/>
    </source>
</evidence>
<evidence type="ECO:0000313" key="16">
    <source>
        <dbReference type="Proteomes" id="UP000315369"/>
    </source>
</evidence>
<dbReference type="PANTHER" id="PTHR10211:SF0">
    <property type="entry name" value="DEOXYRIBODIPYRIMIDINE PHOTO-LYASE"/>
    <property type="match status" value="1"/>
</dbReference>
<keyword evidence="8" id="KW-0274">FAD</keyword>
<keyword evidence="11 15" id="KW-0456">Lyase</keyword>
<evidence type="ECO:0000259" key="14">
    <source>
        <dbReference type="PROSITE" id="PS51645"/>
    </source>
</evidence>
<dbReference type="InterPro" id="IPR052219">
    <property type="entry name" value="Photolyase_Class-2"/>
</dbReference>
<sequence length="488" mass="55054">MPIGFSWSELDVDSARILVVKDVPLPDASRDFVLYWCMVNHRAEENHALDTAIALGNHLHLPVVVYHALRPDYPHASDRLHAWALEGMADLTSAFASRGLPYWVELPRHAREHHPRLAELGKRAAAVVTDYFPTYIIPGHLRGAAKALHVPLFAVDASCVVPMQRIPTLQAGAYTLRPKLQKLWPEYLGRTLRSRHLEAAAAGRKLSPDFDVADAREARQSLASFHIDHAVTPLAERGGRKAGLKALDAFLHENLEGYDAGRNDPGLSRQSGLSPFFHWGNLFPGEAARAAIRARGTDDPNVRGFLEELLVRRELGFNFCFHTPEAKQLSVESLPGWARETLSTHQKDAREHLYSLEQLEHASTADGLWNAAQRELVERGRIHNYLRMLWGKKILEWSRTPDEGLQRIAHLNDKYAVDGRDPASVANFMWVLGLHDRPFQERKVLGKVRPMSSPRTAEKYDLAPYMARWGRPGDPPVKLKRARRVADR</sequence>
<feature type="domain" description="Photolyase/cryptochrome alpha/beta" evidence="14">
    <location>
        <begin position="31"/>
        <end position="163"/>
    </location>
</feature>
<dbReference type="PANTHER" id="PTHR10211">
    <property type="entry name" value="DEOXYRIBODIPYRIMIDINE PHOTOLYASE"/>
    <property type="match status" value="1"/>
</dbReference>
<keyword evidence="9" id="KW-0238">DNA-binding</keyword>
<evidence type="ECO:0000256" key="10">
    <source>
        <dbReference type="ARBA" id="ARBA00023204"/>
    </source>
</evidence>
<evidence type="ECO:0000256" key="5">
    <source>
        <dbReference type="ARBA" id="ARBA00014046"/>
    </source>
</evidence>
<keyword evidence="7" id="KW-0227">DNA damage</keyword>
<protein>
    <recommendedName>
        <fullName evidence="5">Deoxyribodipyrimidine photo-lyase</fullName>
        <ecNumber evidence="4">4.1.99.3</ecNumber>
    </recommendedName>
    <alternativeName>
        <fullName evidence="12">DNA photolyase</fullName>
    </alternativeName>
</protein>
<name>A0A540WPP9_9BACT</name>
<dbReference type="GO" id="GO:0000719">
    <property type="term" value="P:photoreactive repair"/>
    <property type="evidence" value="ECO:0007669"/>
    <property type="project" value="TreeGrafter"/>
</dbReference>
<keyword evidence="16" id="KW-1185">Reference proteome</keyword>
<dbReference type="FunFam" id="1.10.579.10:FF:000002">
    <property type="entry name" value="Deoxyribodipyrimidine photolyase"/>
    <property type="match status" value="1"/>
</dbReference>
<dbReference type="GO" id="GO:0003904">
    <property type="term" value="F:deoxyribodipyrimidine photo-lyase activity"/>
    <property type="evidence" value="ECO:0007669"/>
    <property type="project" value="UniProtKB-EC"/>
</dbReference>
<dbReference type="SUPFAM" id="SSF48173">
    <property type="entry name" value="Cryptochrome/photolyase FAD-binding domain"/>
    <property type="match status" value="1"/>
</dbReference>
<evidence type="ECO:0000256" key="2">
    <source>
        <dbReference type="ARBA" id="ARBA00001974"/>
    </source>
</evidence>
<evidence type="ECO:0000256" key="4">
    <source>
        <dbReference type="ARBA" id="ARBA00013149"/>
    </source>
</evidence>
<keyword evidence="6" id="KW-0285">Flavoprotein</keyword>
<gene>
    <name evidence="15" type="ORF">FJV41_36720</name>
</gene>